<protein>
    <submittedName>
        <fullName evidence="1">Uncharacterized protein</fullName>
    </submittedName>
</protein>
<dbReference type="RefSeq" id="WP_002920078.1">
    <property type="nucleotide sequence ID" value="NZ_GL883609.1"/>
</dbReference>
<proteinExistence type="predicted"/>
<dbReference type="EMBL" id="AFDP01000021">
    <property type="protein sequence ID" value="EGG39123.1"/>
    <property type="molecule type" value="Genomic_DNA"/>
</dbReference>
<evidence type="ECO:0000313" key="1">
    <source>
        <dbReference type="EMBL" id="EGG39123.1"/>
    </source>
</evidence>
<accession>F3SL54</accession>
<feature type="non-terminal residue" evidence="1">
    <location>
        <position position="1"/>
    </location>
</feature>
<gene>
    <name evidence="1" type="ORF">HMPREF9397_1876</name>
</gene>
<sequence length="456" mass="54169">NACHKKEGNYKFKDKDIDSDYSYYSRIFKIHSKPSFIINSSLIETKYGYCTVVLYKGYILINSKFCSLNKEIIKIIGTELLFEEFTKYFTKDTAEFEKITLSNSSIMSGIRNRIIEGQNLQENFRPIYSSKHVLKGFRVLQDGVVFSQSPSTSKLNYRNGKQQVEDYIKWCKTIIDDMNTNNSPRYIDNFAKPVDISKMKDLIPKIILIDLNFLKDREDVEFINRKEQVSIKPNFIFQYYNGMFELQELPNDNYMINYNYPTLLQSKADFSKMKLIKNHTHSFKKYKYQFENQQKNRLKISKNKKTITYKIEDIDVHYIHEDDNKVSTLKELIKGNSTILFDNSQFFYFNKTLFHDSQLNDSEFLRYFSEEKNLENSTSEKGEFLTNSNNFSNTSIFHILEKRLQDNRYTNIICDDLGNERADYIAFDENRLGFFHAKYKKVESERGMNLHLLYMM</sequence>
<evidence type="ECO:0000313" key="2">
    <source>
        <dbReference type="Proteomes" id="UP000003378"/>
    </source>
</evidence>
<dbReference type="Proteomes" id="UP000003378">
    <property type="component" value="Unassembled WGS sequence"/>
</dbReference>
<dbReference type="PATRIC" id="fig|888824.3.peg.1836"/>
<dbReference type="HOGENOM" id="CLU_599277_0_0_9"/>
<comment type="caution">
    <text evidence="1">The sequence shown here is derived from an EMBL/GenBank/DDBJ whole genome shotgun (WGS) entry which is preliminary data.</text>
</comment>
<name>F3SL54_STRSA</name>
<reference evidence="1 2" key="1">
    <citation type="submission" date="2011-03" db="EMBL/GenBank/DDBJ databases">
        <authorList>
            <person name="Muzny D."/>
            <person name="Qin X."/>
            <person name="Deng J."/>
            <person name="Jiang H."/>
            <person name="Liu Y."/>
            <person name="Qu J."/>
            <person name="Song X.-Z."/>
            <person name="Zhang L."/>
            <person name="Thornton R."/>
            <person name="Coyle M."/>
            <person name="Francisco L."/>
            <person name="Jackson L."/>
            <person name="Javaid M."/>
            <person name="Korchina V."/>
            <person name="Kovar C."/>
            <person name="Mata R."/>
            <person name="Mathew T."/>
            <person name="Ngo R."/>
            <person name="Nguyen L."/>
            <person name="Nguyen N."/>
            <person name="Okwuonu G."/>
            <person name="Ongeri F."/>
            <person name="Pham C."/>
            <person name="Simmons D."/>
            <person name="Wilczek-Boney K."/>
            <person name="Hale W."/>
            <person name="Jakkamsetti A."/>
            <person name="Pham P."/>
            <person name="Ruth R."/>
            <person name="San Lucas F."/>
            <person name="Warren J."/>
            <person name="Zhang J."/>
            <person name="Zhao Z."/>
            <person name="Zhou C."/>
            <person name="Zhu D."/>
            <person name="Lee S."/>
            <person name="Bess C."/>
            <person name="Blankenburg K."/>
            <person name="Forbes L."/>
            <person name="Fu Q."/>
            <person name="Gubbala S."/>
            <person name="Hirani K."/>
            <person name="Jayaseelan J.C."/>
            <person name="Lara F."/>
            <person name="Munidasa M."/>
            <person name="Palculict T."/>
            <person name="Patil S."/>
            <person name="Pu L.-L."/>
            <person name="Saada N."/>
            <person name="Tang L."/>
            <person name="Weissenberger G."/>
            <person name="Zhu Y."/>
            <person name="Hemphill L."/>
            <person name="Shang Y."/>
            <person name="Youmans B."/>
            <person name="Ayvaz T."/>
            <person name="Ross M."/>
            <person name="Santibanez J."/>
            <person name="Aqrawi P."/>
            <person name="Gross S."/>
            <person name="Joshi V."/>
            <person name="Fowler G."/>
            <person name="Nazareth L."/>
            <person name="Reid J."/>
            <person name="Worley K."/>
            <person name="Petrosino J."/>
            <person name="Highlander S."/>
            <person name="Gibbs R."/>
        </authorList>
    </citation>
    <scope>NUCLEOTIDE SEQUENCE [LARGE SCALE GENOMIC DNA]</scope>
    <source>
        <strain evidence="1 2">SK1087</strain>
    </source>
</reference>
<dbReference type="AlphaFoldDB" id="F3SL54"/>
<organism evidence="1 2">
    <name type="scientific">Streptococcus sanguinis SK1087</name>
    <dbReference type="NCBI Taxonomy" id="888824"/>
    <lineage>
        <taxon>Bacteria</taxon>
        <taxon>Bacillati</taxon>
        <taxon>Bacillota</taxon>
        <taxon>Bacilli</taxon>
        <taxon>Lactobacillales</taxon>
        <taxon>Streptococcaceae</taxon>
        <taxon>Streptococcus</taxon>
    </lineage>
</organism>